<evidence type="ECO:0000256" key="2">
    <source>
        <dbReference type="ARBA" id="ARBA00007069"/>
    </source>
</evidence>
<protein>
    <submittedName>
        <fullName evidence="11">Unannotated protein</fullName>
    </submittedName>
</protein>
<dbReference type="AlphaFoldDB" id="A0A6J7DCS6"/>
<sequence length="322" mass="34423">MTQLLSPQVQPPLGRSSRPRDAAFAGISRGSGIIVLFTMGAIGAFLLWKALPALRTNTVPFLTSTQWFPDDPQPKFGIAALAFGTLLSSVIAMVIAVPVGLGVALYTSHYAPRRFAPTLGYVVDLLAAVPSIIFGLWGLQILMPNSIGLWRWFDQHLGFIPLFNNSQNIYTRSIALAAVVLAIMILPTVSAISREVFNQVPPGHIEAALALGATRWETMRTAVFPFARPGMVSAAMLGLGRALGETIAVALILSATFSINWHVTEPGGNTFAANIALKWNEAGNIGLGALIASGLVLYIITFAVNMAARVVVERRRDFSGAN</sequence>
<dbReference type="GO" id="GO:0006817">
    <property type="term" value="P:phosphate ion transport"/>
    <property type="evidence" value="ECO:0007669"/>
    <property type="project" value="UniProtKB-KW"/>
</dbReference>
<dbReference type="GO" id="GO:0005886">
    <property type="term" value="C:plasma membrane"/>
    <property type="evidence" value="ECO:0007669"/>
    <property type="project" value="UniProtKB-SubCell"/>
</dbReference>
<feature type="transmembrane region" description="Helical" evidence="9">
    <location>
        <begin position="283"/>
        <end position="308"/>
    </location>
</feature>
<dbReference type="GO" id="GO:0005315">
    <property type="term" value="F:phosphate transmembrane transporter activity"/>
    <property type="evidence" value="ECO:0007669"/>
    <property type="project" value="InterPro"/>
</dbReference>
<keyword evidence="7 9" id="KW-1133">Transmembrane helix</keyword>
<feature type="transmembrane region" description="Helical" evidence="9">
    <location>
        <begin position="118"/>
        <end position="143"/>
    </location>
</feature>
<dbReference type="NCBIfam" id="TIGR02138">
    <property type="entry name" value="phosphate_pstC"/>
    <property type="match status" value="1"/>
</dbReference>
<name>A0A6J7DCS6_9ZZZZ</name>
<dbReference type="InterPro" id="IPR035906">
    <property type="entry name" value="MetI-like_sf"/>
</dbReference>
<keyword evidence="8 9" id="KW-0472">Membrane</keyword>
<dbReference type="Pfam" id="PF00528">
    <property type="entry name" value="BPD_transp_1"/>
    <property type="match status" value="1"/>
</dbReference>
<feature type="transmembrane region" description="Helical" evidence="9">
    <location>
        <begin position="242"/>
        <end position="263"/>
    </location>
</feature>
<reference evidence="11" key="1">
    <citation type="submission" date="2020-05" db="EMBL/GenBank/DDBJ databases">
        <authorList>
            <person name="Chiriac C."/>
            <person name="Salcher M."/>
            <person name="Ghai R."/>
            <person name="Kavagutti S V."/>
        </authorList>
    </citation>
    <scope>NUCLEOTIDE SEQUENCE</scope>
</reference>
<accession>A0A6J7DCS6</accession>
<evidence type="ECO:0000256" key="9">
    <source>
        <dbReference type="SAM" id="Phobius"/>
    </source>
</evidence>
<evidence type="ECO:0000313" key="11">
    <source>
        <dbReference type="EMBL" id="CAB4868141.1"/>
    </source>
</evidence>
<comment type="subcellular location">
    <subcellularLocation>
        <location evidence="1">Cell membrane</location>
        <topology evidence="1">Multi-pass membrane protein</topology>
    </subcellularLocation>
</comment>
<feature type="transmembrane region" description="Helical" evidence="9">
    <location>
        <begin position="169"/>
        <end position="189"/>
    </location>
</feature>
<dbReference type="PANTHER" id="PTHR30425:SF1">
    <property type="entry name" value="PHOSPHATE TRANSPORT SYSTEM PERMEASE PROTEIN PSTC"/>
    <property type="match status" value="1"/>
</dbReference>
<dbReference type="InterPro" id="IPR000515">
    <property type="entry name" value="MetI-like"/>
</dbReference>
<feature type="domain" description="ABC transmembrane type-1" evidence="10">
    <location>
        <begin position="82"/>
        <end position="308"/>
    </location>
</feature>
<dbReference type="PROSITE" id="PS50928">
    <property type="entry name" value="ABC_TM1"/>
    <property type="match status" value="1"/>
</dbReference>
<dbReference type="PANTHER" id="PTHR30425">
    <property type="entry name" value="PHOSPHATE TRANSPORT SYSTEM PERMEASE PROTEIN PST"/>
    <property type="match status" value="1"/>
</dbReference>
<keyword evidence="6 9" id="KW-0812">Transmembrane</keyword>
<feature type="transmembrane region" description="Helical" evidence="9">
    <location>
        <begin position="76"/>
        <end position="106"/>
    </location>
</feature>
<dbReference type="EMBL" id="CAFBLM010000022">
    <property type="protein sequence ID" value="CAB4868141.1"/>
    <property type="molecule type" value="Genomic_DNA"/>
</dbReference>
<evidence type="ECO:0000256" key="1">
    <source>
        <dbReference type="ARBA" id="ARBA00004651"/>
    </source>
</evidence>
<proteinExistence type="inferred from homology"/>
<organism evidence="11">
    <name type="scientific">freshwater metagenome</name>
    <dbReference type="NCBI Taxonomy" id="449393"/>
    <lineage>
        <taxon>unclassified sequences</taxon>
        <taxon>metagenomes</taxon>
        <taxon>ecological metagenomes</taxon>
    </lineage>
</organism>
<dbReference type="Gene3D" id="1.10.3720.10">
    <property type="entry name" value="MetI-like"/>
    <property type="match status" value="1"/>
</dbReference>
<gene>
    <name evidence="11" type="ORF">UFOPK3401_00642</name>
</gene>
<evidence type="ECO:0000256" key="3">
    <source>
        <dbReference type="ARBA" id="ARBA00022448"/>
    </source>
</evidence>
<evidence type="ECO:0000259" key="10">
    <source>
        <dbReference type="PROSITE" id="PS50928"/>
    </source>
</evidence>
<dbReference type="CDD" id="cd06261">
    <property type="entry name" value="TM_PBP2"/>
    <property type="match status" value="1"/>
</dbReference>
<dbReference type="SUPFAM" id="SSF161098">
    <property type="entry name" value="MetI-like"/>
    <property type="match status" value="1"/>
</dbReference>
<evidence type="ECO:0000256" key="8">
    <source>
        <dbReference type="ARBA" id="ARBA00023136"/>
    </source>
</evidence>
<keyword evidence="4" id="KW-1003">Cell membrane</keyword>
<keyword evidence="5" id="KW-0592">Phosphate transport</keyword>
<keyword evidence="3" id="KW-0813">Transport</keyword>
<dbReference type="InterPro" id="IPR011864">
    <property type="entry name" value="Phosphate_PstC"/>
</dbReference>
<evidence type="ECO:0000256" key="6">
    <source>
        <dbReference type="ARBA" id="ARBA00022692"/>
    </source>
</evidence>
<evidence type="ECO:0000256" key="5">
    <source>
        <dbReference type="ARBA" id="ARBA00022592"/>
    </source>
</evidence>
<feature type="transmembrane region" description="Helical" evidence="9">
    <location>
        <begin position="22"/>
        <end position="48"/>
    </location>
</feature>
<evidence type="ECO:0000256" key="4">
    <source>
        <dbReference type="ARBA" id="ARBA00022475"/>
    </source>
</evidence>
<comment type="similarity">
    <text evidence="2">Belongs to the binding-protein-dependent transport system permease family. CysTW subfamily.</text>
</comment>
<evidence type="ECO:0000256" key="7">
    <source>
        <dbReference type="ARBA" id="ARBA00022989"/>
    </source>
</evidence>
<dbReference type="InterPro" id="IPR051124">
    <property type="entry name" value="Phosphate_Transport_Permease"/>
</dbReference>